<keyword evidence="8" id="KW-1185">Reference proteome</keyword>
<dbReference type="InterPro" id="IPR006029">
    <property type="entry name" value="Neurotrans-gated_channel_TM"/>
</dbReference>
<evidence type="ECO:0000256" key="1">
    <source>
        <dbReference type="ARBA" id="ARBA00004141"/>
    </source>
</evidence>
<evidence type="ECO:0000259" key="7">
    <source>
        <dbReference type="Pfam" id="PF02932"/>
    </source>
</evidence>
<reference evidence="9" key="1">
    <citation type="submission" date="2025-08" db="UniProtKB">
        <authorList>
            <consortium name="RefSeq"/>
        </authorList>
    </citation>
    <scope>IDENTIFICATION</scope>
</reference>
<comment type="similarity">
    <text evidence="5">Belongs to the ligand-gated ion channel (TC 1.A.9) family.</text>
</comment>
<dbReference type="Pfam" id="PF02931">
    <property type="entry name" value="Neur_chan_LBD"/>
    <property type="match status" value="1"/>
</dbReference>
<keyword evidence="9" id="KW-0675">Receptor</keyword>
<dbReference type="Proteomes" id="UP000694888">
    <property type="component" value="Unplaced"/>
</dbReference>
<dbReference type="InterPro" id="IPR036734">
    <property type="entry name" value="Neur_chan_lig-bd_sf"/>
</dbReference>
<keyword evidence="5" id="KW-0407">Ion channel</keyword>
<keyword evidence="5" id="KW-0813">Transport</keyword>
<dbReference type="InterPro" id="IPR036719">
    <property type="entry name" value="Neuro-gated_channel_TM_sf"/>
</dbReference>
<feature type="domain" description="Neurotransmitter-gated ion-channel transmembrane" evidence="7">
    <location>
        <begin position="199"/>
        <end position="329"/>
    </location>
</feature>
<evidence type="ECO:0000256" key="3">
    <source>
        <dbReference type="ARBA" id="ARBA00022989"/>
    </source>
</evidence>
<evidence type="ECO:0000256" key="2">
    <source>
        <dbReference type="ARBA" id="ARBA00022692"/>
    </source>
</evidence>
<sequence length="402" mass="44648">MTVTVFPQAAVRPAVSAEDEIPVGVYVGLNNIIEVDSKKQSLVTVGFIVLSWYDPRLVYNMTEPRPEFLVVPVESLWTRTFTILNSMDRQNYNPTSSDLAVIRSDGAVLLFMCPVDIRKFPFDVQSCKLMIAVLGSTYDKINIEDSQLLTEIYLVSIDWVLKNASVSVVEVKAQEIGRQVVEVTLVLARTPNFYFMSAVVPVLALSLLNPFVFALPVDHGERVSFSVALLLSYTVMLSSLSDVLPGSTEYVCYIGMLASSCIFISGSIACLVLLIARIALPFDLDDGHKKLSNVTTRAFLSKPPPAVQEMGSSRRNTNNTETNMENIYRRTDSQADIFLICLPHHTTTGRVDQGFADTQRTARANQPTDRRRLAHRINKYAFVASALVTILLNTFTFAMILA</sequence>
<evidence type="ECO:0000313" key="8">
    <source>
        <dbReference type="Proteomes" id="UP000694888"/>
    </source>
</evidence>
<dbReference type="InterPro" id="IPR006202">
    <property type="entry name" value="Neur_chan_lig-bd"/>
</dbReference>
<dbReference type="InterPro" id="IPR018000">
    <property type="entry name" value="Neurotransmitter_ion_chnl_CS"/>
</dbReference>
<dbReference type="PANTHER" id="PTHR18945">
    <property type="entry name" value="NEUROTRANSMITTER GATED ION CHANNEL"/>
    <property type="match status" value="1"/>
</dbReference>
<feature type="transmembrane region" description="Helical" evidence="5">
    <location>
        <begin position="253"/>
        <end position="280"/>
    </location>
</feature>
<dbReference type="GeneID" id="101863965"/>
<keyword evidence="4 5" id="KW-0472">Membrane</keyword>
<accession>A0ABM0JH78</accession>
<feature type="transmembrane region" description="Helical" evidence="5">
    <location>
        <begin position="223"/>
        <end position="241"/>
    </location>
</feature>
<comment type="subcellular location">
    <subcellularLocation>
        <location evidence="1">Membrane</location>
        <topology evidence="1">Multi-pass membrane protein</topology>
    </subcellularLocation>
</comment>
<organism evidence="8 9">
    <name type="scientific">Aplysia californica</name>
    <name type="common">California sea hare</name>
    <dbReference type="NCBI Taxonomy" id="6500"/>
    <lineage>
        <taxon>Eukaryota</taxon>
        <taxon>Metazoa</taxon>
        <taxon>Spiralia</taxon>
        <taxon>Lophotrochozoa</taxon>
        <taxon>Mollusca</taxon>
        <taxon>Gastropoda</taxon>
        <taxon>Heterobranchia</taxon>
        <taxon>Euthyneura</taxon>
        <taxon>Tectipleura</taxon>
        <taxon>Aplysiida</taxon>
        <taxon>Aplysioidea</taxon>
        <taxon>Aplysiidae</taxon>
        <taxon>Aplysia</taxon>
    </lineage>
</organism>
<feature type="transmembrane region" description="Helical" evidence="5">
    <location>
        <begin position="193"/>
        <end position="216"/>
    </location>
</feature>
<evidence type="ECO:0000256" key="5">
    <source>
        <dbReference type="RuleBase" id="RU000687"/>
    </source>
</evidence>
<dbReference type="SUPFAM" id="SSF90112">
    <property type="entry name" value="Neurotransmitter-gated ion-channel transmembrane pore"/>
    <property type="match status" value="1"/>
</dbReference>
<gene>
    <name evidence="9" type="primary">LOC101863965</name>
</gene>
<evidence type="ECO:0000313" key="9">
    <source>
        <dbReference type="RefSeq" id="XP_005093600.1"/>
    </source>
</evidence>
<keyword evidence="5" id="KW-0406">Ion transport</keyword>
<keyword evidence="2 5" id="KW-0812">Transmembrane</keyword>
<protein>
    <submittedName>
        <fullName evidence="9">Neuronal acetylcholine receptor subunit alpha-3</fullName>
    </submittedName>
</protein>
<dbReference type="CDD" id="cd18989">
    <property type="entry name" value="LGIC_ECD_cation"/>
    <property type="match status" value="1"/>
</dbReference>
<feature type="transmembrane region" description="Helical" evidence="5">
    <location>
        <begin position="380"/>
        <end position="401"/>
    </location>
</feature>
<dbReference type="PROSITE" id="PS00236">
    <property type="entry name" value="NEUROTR_ION_CHANNEL"/>
    <property type="match status" value="1"/>
</dbReference>
<proteinExistence type="inferred from homology"/>
<dbReference type="Pfam" id="PF02932">
    <property type="entry name" value="Neur_chan_memb"/>
    <property type="match status" value="1"/>
</dbReference>
<evidence type="ECO:0000256" key="4">
    <source>
        <dbReference type="ARBA" id="ARBA00023136"/>
    </source>
</evidence>
<name>A0ABM0JH78_APLCA</name>
<dbReference type="RefSeq" id="XP_005093600.1">
    <property type="nucleotide sequence ID" value="XM_005093543.1"/>
</dbReference>
<dbReference type="Gene3D" id="2.70.170.10">
    <property type="entry name" value="Neurotransmitter-gated ion-channel ligand-binding domain"/>
    <property type="match status" value="1"/>
</dbReference>
<feature type="domain" description="Neurotransmitter-gated ion-channel ligand-binding" evidence="6">
    <location>
        <begin position="10"/>
        <end position="190"/>
    </location>
</feature>
<dbReference type="SUPFAM" id="SSF63712">
    <property type="entry name" value="Nicotinic receptor ligand binding domain-like"/>
    <property type="match status" value="1"/>
</dbReference>
<evidence type="ECO:0000259" key="6">
    <source>
        <dbReference type="Pfam" id="PF02931"/>
    </source>
</evidence>
<dbReference type="PRINTS" id="PR00252">
    <property type="entry name" value="NRIONCHANNEL"/>
</dbReference>
<dbReference type="InterPro" id="IPR006201">
    <property type="entry name" value="Neur_channel"/>
</dbReference>
<dbReference type="InterPro" id="IPR038050">
    <property type="entry name" value="Neuro_actylchol_rec"/>
</dbReference>
<dbReference type="Gene3D" id="1.20.58.390">
    <property type="entry name" value="Neurotransmitter-gated ion-channel transmembrane domain"/>
    <property type="match status" value="1"/>
</dbReference>
<keyword evidence="3 5" id="KW-1133">Transmembrane helix</keyword>
<dbReference type="CDD" id="cd19051">
    <property type="entry name" value="LGIC_TM_cation"/>
    <property type="match status" value="1"/>
</dbReference>